<dbReference type="RefSeq" id="WP_211854303.1">
    <property type="nucleotide sequence ID" value="NZ_JAAGBB010000024.1"/>
</dbReference>
<reference evidence="3" key="1">
    <citation type="journal article" date="2021" name="Syst. Appl. Microbiol.">
        <title>Roseomonas hellenica sp. nov., isolated from roots of wild-growing Alkanna tinctoria.</title>
        <authorList>
            <person name="Rat A."/>
            <person name="Naranjo H.D."/>
            <person name="Lebbe L."/>
            <person name="Cnockaert M."/>
            <person name="Krigas N."/>
            <person name="Grigoriadou K."/>
            <person name="Maloupa E."/>
            <person name="Willems A."/>
        </authorList>
    </citation>
    <scope>NUCLEOTIDE SEQUENCE [LARGE SCALE GENOMIC DNA]</scope>
    <source>
        <strain evidence="3">LMG 31523</strain>
    </source>
</reference>
<feature type="signal peptide" evidence="1">
    <location>
        <begin position="1"/>
        <end position="20"/>
    </location>
</feature>
<dbReference type="Gene3D" id="3.40.50.1820">
    <property type="entry name" value="alpha/beta hydrolase"/>
    <property type="match status" value="1"/>
</dbReference>
<dbReference type="Pfam" id="PF03403">
    <property type="entry name" value="PAF-AH_p_II"/>
    <property type="match status" value="1"/>
</dbReference>
<sequence>MRAVLVTLLLALGLATPAAAGPPPFRAGMVRITLTEPALAIFVWYPSDVAEQPWQAGPWPIAASAGAPIAPGQRFPVILFSHGGGPGGGNPLLHRDLGAQLARNGFIVVMPAHGNEPPRLVVRPQQLRRALAATLADPSFSAAADPARLGAIGFSLGGATALIVAGATPDYARYTAYCREHPEDIGPCEGGGGTNAPAPSADVAPALPLRALVLLDPLAALFGPPGLVGLTMPVLLYRPARSGVIRPEGNAMALADALPRTPEQVVVPGNHWVFVDPCPPVLQAEAVVCRDAAGVDRAAIHRAMEARITAFLRDNL</sequence>
<evidence type="ECO:0000313" key="2">
    <source>
        <dbReference type="EMBL" id="MBR0666599.1"/>
    </source>
</evidence>
<keyword evidence="1" id="KW-0732">Signal</keyword>
<dbReference type="SUPFAM" id="SSF53474">
    <property type="entry name" value="alpha/beta-Hydrolases"/>
    <property type="match status" value="1"/>
</dbReference>
<dbReference type="Proteomes" id="UP001196870">
    <property type="component" value="Unassembled WGS sequence"/>
</dbReference>
<protein>
    <submittedName>
        <fullName evidence="2">Dienelactone hydrolase</fullName>
    </submittedName>
</protein>
<dbReference type="PANTHER" id="PTHR33428:SF14">
    <property type="entry name" value="CARBOXYLESTERASE TYPE B DOMAIN-CONTAINING PROTEIN"/>
    <property type="match status" value="1"/>
</dbReference>
<feature type="chain" id="PRO_5045796016" evidence="1">
    <location>
        <begin position="21"/>
        <end position="316"/>
    </location>
</feature>
<dbReference type="PIRSF" id="PIRSF031982">
    <property type="entry name" value="UCP031982_abhydr"/>
    <property type="match status" value="1"/>
</dbReference>
<dbReference type="PANTHER" id="PTHR33428">
    <property type="entry name" value="CHLOROPHYLLASE-2, CHLOROPLASTIC"/>
    <property type="match status" value="1"/>
</dbReference>
<proteinExistence type="predicted"/>
<evidence type="ECO:0000313" key="3">
    <source>
        <dbReference type="Proteomes" id="UP001196870"/>
    </source>
</evidence>
<keyword evidence="3" id="KW-1185">Reference proteome</keyword>
<gene>
    <name evidence="2" type="ORF">GXW71_19730</name>
</gene>
<keyword evidence="2" id="KW-0378">Hydrolase</keyword>
<dbReference type="InterPro" id="IPR016986">
    <property type="entry name" value="UCP031982_abhydr"/>
</dbReference>
<dbReference type="EMBL" id="JAAGBB010000024">
    <property type="protein sequence ID" value="MBR0666599.1"/>
    <property type="molecule type" value="Genomic_DNA"/>
</dbReference>
<organism evidence="2 3">
    <name type="scientific">Plastoroseomonas hellenica</name>
    <dbReference type="NCBI Taxonomy" id="2687306"/>
    <lineage>
        <taxon>Bacteria</taxon>
        <taxon>Pseudomonadati</taxon>
        <taxon>Pseudomonadota</taxon>
        <taxon>Alphaproteobacteria</taxon>
        <taxon>Acetobacterales</taxon>
        <taxon>Acetobacteraceae</taxon>
        <taxon>Plastoroseomonas</taxon>
    </lineage>
</organism>
<accession>A0ABS5F204</accession>
<dbReference type="GO" id="GO:0016787">
    <property type="term" value="F:hydrolase activity"/>
    <property type="evidence" value="ECO:0007669"/>
    <property type="project" value="UniProtKB-KW"/>
</dbReference>
<name>A0ABS5F204_9PROT</name>
<evidence type="ECO:0000256" key="1">
    <source>
        <dbReference type="SAM" id="SignalP"/>
    </source>
</evidence>
<dbReference type="InterPro" id="IPR029058">
    <property type="entry name" value="AB_hydrolase_fold"/>
</dbReference>
<comment type="caution">
    <text evidence="2">The sequence shown here is derived from an EMBL/GenBank/DDBJ whole genome shotgun (WGS) entry which is preliminary data.</text>
</comment>